<reference evidence="2 3" key="1">
    <citation type="journal article" date="2011" name="Genome Res.">
        <title>Phylogeny-wide analysis of social amoeba genomes highlights ancient origins for complex intercellular communication.</title>
        <authorList>
            <person name="Heidel A.J."/>
            <person name="Lawal H.M."/>
            <person name="Felder M."/>
            <person name="Schilde C."/>
            <person name="Helps N.R."/>
            <person name="Tunggal B."/>
            <person name="Rivero F."/>
            <person name="John U."/>
            <person name="Schleicher M."/>
            <person name="Eichinger L."/>
            <person name="Platzer M."/>
            <person name="Noegel A.A."/>
            <person name="Schaap P."/>
            <person name="Gloeckner G."/>
        </authorList>
    </citation>
    <scope>NUCLEOTIDE SEQUENCE [LARGE SCALE GENOMIC DNA]</scope>
    <source>
        <strain evidence="3">ATCC 26659 / Pp 5 / PN500</strain>
    </source>
</reference>
<feature type="transmembrane region" description="Helical" evidence="1">
    <location>
        <begin position="103"/>
        <end position="122"/>
    </location>
</feature>
<gene>
    <name evidence="2" type="ORF">PPL_05000</name>
</gene>
<feature type="transmembrane region" description="Helical" evidence="1">
    <location>
        <begin position="44"/>
        <end position="63"/>
    </location>
</feature>
<dbReference type="GO" id="GO:0016020">
    <property type="term" value="C:membrane"/>
    <property type="evidence" value="ECO:0007669"/>
    <property type="project" value="InterPro"/>
</dbReference>
<accession>D3B956</accession>
<sequence>MVNTEILVGFLSIAGNILSISTQLSPIKSFIEMDKTRDPGLMNIYPIFALCGNSFLWVTYGLLTTQFTILPVNTFGVFITLYFVMIFISSTNEYLKVNISSKTSFLFPIQLIHNIFYFHFFLEAKTFSYILCFCNITGGIRRDNSDVAEIGSIDQIPNFVGAVLSFFQLLVYKTINLMYPKGRMPLGVDPNENITFIDEEKASVEMVIDGRSEFEERI</sequence>
<evidence type="ECO:0000313" key="3">
    <source>
        <dbReference type="Proteomes" id="UP000001396"/>
    </source>
</evidence>
<feature type="transmembrane region" description="Helical" evidence="1">
    <location>
        <begin position="69"/>
        <end position="91"/>
    </location>
</feature>
<protein>
    <submittedName>
        <fullName evidence="2">Uncharacterized protein</fullName>
    </submittedName>
</protein>
<dbReference type="InParanoid" id="D3B956"/>
<dbReference type="Pfam" id="PF03083">
    <property type="entry name" value="MtN3_slv"/>
    <property type="match status" value="1"/>
</dbReference>
<organism evidence="2 3">
    <name type="scientific">Heterostelium pallidum (strain ATCC 26659 / Pp 5 / PN500)</name>
    <name type="common">Cellular slime mold</name>
    <name type="synonym">Polysphondylium pallidum</name>
    <dbReference type="NCBI Taxonomy" id="670386"/>
    <lineage>
        <taxon>Eukaryota</taxon>
        <taxon>Amoebozoa</taxon>
        <taxon>Evosea</taxon>
        <taxon>Eumycetozoa</taxon>
        <taxon>Dictyostelia</taxon>
        <taxon>Acytosteliales</taxon>
        <taxon>Acytosteliaceae</taxon>
        <taxon>Heterostelium</taxon>
    </lineage>
</organism>
<dbReference type="GeneID" id="31360486"/>
<dbReference type="EMBL" id="ADBJ01000021">
    <property type="protein sequence ID" value="EFA82095.1"/>
    <property type="molecule type" value="Genomic_DNA"/>
</dbReference>
<dbReference type="InterPro" id="IPR004316">
    <property type="entry name" value="SWEET_rpt"/>
</dbReference>
<comment type="caution">
    <text evidence="2">The sequence shown here is derived from an EMBL/GenBank/DDBJ whole genome shotgun (WGS) entry which is preliminary data.</text>
</comment>
<keyword evidence="1" id="KW-1133">Transmembrane helix</keyword>
<dbReference type="Gene3D" id="1.20.1280.290">
    <property type="match status" value="1"/>
</dbReference>
<evidence type="ECO:0000313" key="2">
    <source>
        <dbReference type="EMBL" id="EFA82095.1"/>
    </source>
</evidence>
<keyword evidence="1" id="KW-0472">Membrane</keyword>
<proteinExistence type="predicted"/>
<keyword evidence="1" id="KW-0812">Transmembrane</keyword>
<dbReference type="AlphaFoldDB" id="D3B956"/>
<evidence type="ECO:0000256" key="1">
    <source>
        <dbReference type="SAM" id="Phobius"/>
    </source>
</evidence>
<keyword evidence="3" id="KW-1185">Reference proteome</keyword>
<name>D3B956_HETP5</name>
<dbReference type="RefSeq" id="XP_020434212.1">
    <property type="nucleotide sequence ID" value="XM_020575896.1"/>
</dbReference>
<dbReference type="Proteomes" id="UP000001396">
    <property type="component" value="Unassembled WGS sequence"/>
</dbReference>
<feature type="transmembrane region" description="Helical" evidence="1">
    <location>
        <begin position="6"/>
        <end position="24"/>
    </location>
</feature>